<dbReference type="KEGG" id="osn:115222845"/>
<evidence type="ECO:0000256" key="1">
    <source>
        <dbReference type="SAM" id="MobiDB-lite"/>
    </source>
</evidence>
<dbReference type="InterPro" id="IPR026671">
    <property type="entry name" value="PPP1R18/Tprn"/>
</dbReference>
<reference evidence="4" key="1">
    <citation type="submission" date="2025-08" db="UniProtKB">
        <authorList>
            <consortium name="RefSeq"/>
        </authorList>
    </citation>
    <scope>IDENTIFICATION</scope>
</reference>
<dbReference type="RefSeq" id="XP_029649046.1">
    <property type="nucleotide sequence ID" value="XM_029793186.2"/>
</dbReference>
<dbReference type="Proteomes" id="UP000515154">
    <property type="component" value="Linkage group LG21"/>
</dbReference>
<feature type="region of interest" description="Disordered" evidence="1">
    <location>
        <begin position="559"/>
        <end position="583"/>
    </location>
</feature>
<evidence type="ECO:0000313" key="4">
    <source>
        <dbReference type="RefSeq" id="XP_029649046.1"/>
    </source>
</evidence>
<organism evidence="3 4">
    <name type="scientific">Octopus sinensis</name>
    <name type="common">East Asian common octopus</name>
    <dbReference type="NCBI Taxonomy" id="2607531"/>
    <lineage>
        <taxon>Eukaryota</taxon>
        <taxon>Metazoa</taxon>
        <taxon>Spiralia</taxon>
        <taxon>Lophotrochozoa</taxon>
        <taxon>Mollusca</taxon>
        <taxon>Cephalopoda</taxon>
        <taxon>Coleoidea</taxon>
        <taxon>Octopodiformes</taxon>
        <taxon>Octopoda</taxon>
        <taxon>Incirrata</taxon>
        <taxon>Octopodidae</taxon>
        <taxon>Octopus</taxon>
    </lineage>
</organism>
<feature type="compositionally biased region" description="Basic and acidic residues" evidence="1">
    <location>
        <begin position="486"/>
        <end position="499"/>
    </location>
</feature>
<feature type="compositionally biased region" description="Polar residues" evidence="1">
    <location>
        <begin position="366"/>
        <end position="376"/>
    </location>
</feature>
<feature type="compositionally biased region" description="Polar residues" evidence="1">
    <location>
        <begin position="418"/>
        <end position="428"/>
    </location>
</feature>
<feature type="compositionally biased region" description="Low complexity" evidence="1">
    <location>
        <begin position="560"/>
        <end position="570"/>
    </location>
</feature>
<feature type="region of interest" description="Disordered" evidence="1">
    <location>
        <begin position="268"/>
        <end position="307"/>
    </location>
</feature>
<evidence type="ECO:0000313" key="3">
    <source>
        <dbReference type="Proteomes" id="UP000515154"/>
    </source>
</evidence>
<feature type="domain" description="Phostensin/Taperin PP1-binding" evidence="2">
    <location>
        <begin position="664"/>
        <end position="708"/>
    </location>
</feature>
<sequence length="829" mass="91122">MDAIPEFPKLVVEKKRAYEAEEREQQSPSCGRDISIGDGVVGGDMKSSSSSTCQYSTWKQKRKLNHNDTNSDGAQVKSPNSKYSPHSNDGSLPSPGMTSPISFATTTTNSDGSRDAGEKLVDDDRIIPVHDNPFFVKDGRRSLDRRDMNGSLDYHNDETINNRQDISNFRDDTDMEYHPGSGFVSRLKDKFSSLGAREDVTVLRPKRSSSFENLLDGRPKSHNGGDLGLTDTRRKFRDGRAVSVENLNHTMDKSSTSPNLVLDLKLAKQGSSDSGSDIRNTNKDRETVVPEKSPTIHPLSPSPSFDAKPHISVISAAANDENKNVDELPKPNTVSSFRSLFENSANNDTVIMKPKGKTTPAPVKPVNSTTPETLISPNKKESKAALVATKPAPPPPPKERNHEASVKKPEVAKRTVLEQKNSGIAENNSSSLEKDSSSVKTTAKQATPSLPLTSHISSSPTLETSSSSQINQVSDSKRVAPVVPAENDHHSVSESKENTRPSSDTNAEFHNRGLPSILMRKNTDDSGELGQVVLRKVKPRILEDDDELKGRITYYPAGLNKTTNSSSSEEPTPKMRHPPLVTGISGIGNTDLWGEEDDEDIFYADGEVIEKDVEDNRHIIITDSMLKKNPNAGTLTHLDLSHLTNDGGQEHQEGYIPSKIGPCKIQFIGANVKLDRSCIIKNKTSKHKVCFSDQISTLHDYPSEEVMLEHYLLEHPEERNELLLLEGHGLDGMNESTDDGSESDDSSPVSPDDGMRSNLALSSTGGLARYHSKYGMEYEFGMQMEEELKPAVHDKKLNNGQETDIYQLTPADERDLTSWSNVSGTDLLF</sequence>
<protein>
    <submittedName>
        <fullName evidence="4">Uncharacterized protein LOC115222845 isoform X1</fullName>
    </submittedName>
</protein>
<dbReference type="GO" id="GO:0019902">
    <property type="term" value="F:phosphatase binding"/>
    <property type="evidence" value="ECO:0007669"/>
    <property type="project" value="InterPro"/>
</dbReference>
<name>A0A6P7TIT4_9MOLL</name>
<dbReference type="PANTHER" id="PTHR21685">
    <property type="entry name" value="TON-B BOX DOMAIN"/>
    <property type="match status" value="1"/>
</dbReference>
<dbReference type="Pfam" id="PF13914">
    <property type="entry name" value="Phostensin"/>
    <property type="match status" value="1"/>
</dbReference>
<evidence type="ECO:0000259" key="2">
    <source>
        <dbReference type="Pfam" id="PF13914"/>
    </source>
</evidence>
<accession>A0A6P7TIT4</accession>
<feature type="region of interest" description="Disordered" evidence="1">
    <location>
        <begin position="350"/>
        <end position="523"/>
    </location>
</feature>
<proteinExistence type="predicted"/>
<dbReference type="InterPro" id="IPR025907">
    <property type="entry name" value="Phostensin/Taperin_PP1-bd_dom"/>
</dbReference>
<keyword evidence="3" id="KW-1185">Reference proteome</keyword>
<feature type="region of interest" description="Disordered" evidence="1">
    <location>
        <begin position="18"/>
        <end position="123"/>
    </location>
</feature>
<feature type="region of interest" description="Disordered" evidence="1">
    <location>
        <begin position="729"/>
        <end position="761"/>
    </location>
</feature>
<gene>
    <name evidence="4" type="primary">LOC115222845</name>
</gene>
<dbReference type="AlphaFoldDB" id="A0A6P7TIT4"/>
<feature type="compositionally biased region" description="Basic and acidic residues" evidence="1">
    <location>
        <begin position="112"/>
        <end position="123"/>
    </location>
</feature>
<feature type="compositionally biased region" description="Basic and acidic residues" evidence="1">
    <location>
        <begin position="280"/>
        <end position="289"/>
    </location>
</feature>
<feature type="compositionally biased region" description="Polar residues" evidence="1">
    <location>
        <begin position="439"/>
        <end position="452"/>
    </location>
</feature>
<feature type="compositionally biased region" description="Acidic residues" evidence="1">
    <location>
        <begin position="736"/>
        <end position="745"/>
    </location>
</feature>
<feature type="compositionally biased region" description="Polar residues" evidence="1">
    <location>
        <begin position="269"/>
        <end position="279"/>
    </location>
</feature>
<feature type="region of interest" description="Disordered" evidence="1">
    <location>
        <begin position="211"/>
        <end position="231"/>
    </location>
</feature>
<feature type="compositionally biased region" description="Basic and acidic residues" evidence="1">
    <location>
        <begin position="397"/>
        <end position="417"/>
    </location>
</feature>
<feature type="compositionally biased region" description="Low complexity" evidence="1">
    <location>
        <begin position="454"/>
        <end position="474"/>
    </location>
</feature>
<feature type="compositionally biased region" description="Polar residues" evidence="1">
    <location>
        <begin position="67"/>
        <end position="111"/>
    </location>
</feature>
<dbReference type="PANTHER" id="PTHR21685:SF2">
    <property type="match status" value="1"/>
</dbReference>